<accession>A0ABV1X5H3</accession>
<dbReference type="Pfam" id="PF01557">
    <property type="entry name" value="FAA_hydrolase"/>
    <property type="match status" value="1"/>
</dbReference>
<dbReference type="EMBL" id="JBEPEK010000316">
    <property type="protein sequence ID" value="MER7184272.1"/>
    <property type="molecule type" value="Genomic_DNA"/>
</dbReference>
<dbReference type="Gene3D" id="3.90.850.10">
    <property type="entry name" value="Fumarylacetoacetase-like, C-terminal domain"/>
    <property type="match status" value="1"/>
</dbReference>
<proteinExistence type="predicted"/>
<dbReference type="RefSeq" id="WP_350786262.1">
    <property type="nucleotide sequence ID" value="NZ_JBEPEK010000316.1"/>
</dbReference>
<reference evidence="2 3" key="1">
    <citation type="submission" date="2024-06" db="EMBL/GenBank/DDBJ databases">
        <title>The Natural Products Discovery Center: Release of the First 8490 Sequenced Strains for Exploring Actinobacteria Biosynthetic Diversity.</title>
        <authorList>
            <person name="Kalkreuter E."/>
            <person name="Kautsar S.A."/>
            <person name="Yang D."/>
            <person name="Bader C.D."/>
            <person name="Teijaro C.N."/>
            <person name="Fluegel L."/>
            <person name="Davis C.M."/>
            <person name="Simpson J.R."/>
            <person name="Lauterbach L."/>
            <person name="Steele A.D."/>
            <person name="Gui C."/>
            <person name="Meng S."/>
            <person name="Li G."/>
            <person name="Viehrig K."/>
            <person name="Ye F."/>
            <person name="Su P."/>
            <person name="Kiefer A.F."/>
            <person name="Nichols A."/>
            <person name="Cepeda A.J."/>
            <person name="Yan W."/>
            <person name="Fan B."/>
            <person name="Jiang Y."/>
            <person name="Adhikari A."/>
            <person name="Zheng C.-J."/>
            <person name="Schuster L."/>
            <person name="Cowan T.M."/>
            <person name="Smanski M.J."/>
            <person name="Chevrette M.G."/>
            <person name="De Carvalho L.P.S."/>
            <person name="Shen B."/>
        </authorList>
    </citation>
    <scope>NUCLEOTIDE SEQUENCE [LARGE SCALE GENOMIC DNA]</scope>
    <source>
        <strain evidence="2 3">NPDC000234</strain>
    </source>
</reference>
<gene>
    <name evidence="2" type="ORF">ABT404_33215</name>
</gene>
<sequence>GLGDPLRAGDIVLTGALGPMAVAAAGDEFTAHIEGLGTVGVTFATEGTEGAA</sequence>
<evidence type="ECO:0000313" key="3">
    <source>
        <dbReference type="Proteomes" id="UP001474181"/>
    </source>
</evidence>
<dbReference type="InterPro" id="IPR036663">
    <property type="entry name" value="Fumarylacetoacetase_C_sf"/>
</dbReference>
<dbReference type="Proteomes" id="UP001474181">
    <property type="component" value="Unassembled WGS sequence"/>
</dbReference>
<organism evidence="2 3">
    <name type="scientific">Streptomyces hyaluromycini</name>
    <dbReference type="NCBI Taxonomy" id="1377993"/>
    <lineage>
        <taxon>Bacteria</taxon>
        <taxon>Bacillati</taxon>
        <taxon>Actinomycetota</taxon>
        <taxon>Actinomycetes</taxon>
        <taxon>Kitasatosporales</taxon>
        <taxon>Streptomycetaceae</taxon>
        <taxon>Streptomyces</taxon>
    </lineage>
</organism>
<feature type="domain" description="Fumarylacetoacetase-like C-terminal" evidence="1">
    <location>
        <begin position="5"/>
        <end position="42"/>
    </location>
</feature>
<keyword evidence="3" id="KW-1185">Reference proteome</keyword>
<feature type="non-terminal residue" evidence="2">
    <location>
        <position position="1"/>
    </location>
</feature>
<comment type="caution">
    <text evidence="2">The sequence shown here is derived from an EMBL/GenBank/DDBJ whole genome shotgun (WGS) entry which is preliminary data.</text>
</comment>
<evidence type="ECO:0000259" key="1">
    <source>
        <dbReference type="Pfam" id="PF01557"/>
    </source>
</evidence>
<dbReference type="SUPFAM" id="SSF56529">
    <property type="entry name" value="FAH"/>
    <property type="match status" value="1"/>
</dbReference>
<protein>
    <submittedName>
        <fullName evidence="2">Fumarylacetoacetate hydrolase family protein</fullName>
    </submittedName>
</protein>
<keyword evidence="2" id="KW-0378">Hydrolase</keyword>
<evidence type="ECO:0000313" key="2">
    <source>
        <dbReference type="EMBL" id="MER7184272.1"/>
    </source>
</evidence>
<dbReference type="GO" id="GO:0016787">
    <property type="term" value="F:hydrolase activity"/>
    <property type="evidence" value="ECO:0007669"/>
    <property type="project" value="UniProtKB-KW"/>
</dbReference>
<name>A0ABV1X5H3_9ACTN</name>
<dbReference type="InterPro" id="IPR011234">
    <property type="entry name" value="Fumarylacetoacetase-like_C"/>
</dbReference>